<dbReference type="PROSITE" id="PS01124">
    <property type="entry name" value="HTH_ARAC_FAMILY_2"/>
    <property type="match status" value="1"/>
</dbReference>
<evidence type="ECO:0000259" key="4">
    <source>
        <dbReference type="PROSITE" id="PS01124"/>
    </source>
</evidence>
<keyword evidence="6" id="KW-1185">Reference proteome</keyword>
<keyword evidence="1" id="KW-0805">Transcription regulation</keyword>
<keyword evidence="3" id="KW-0804">Transcription</keyword>
<dbReference type="GO" id="GO:0005829">
    <property type="term" value="C:cytosol"/>
    <property type="evidence" value="ECO:0007669"/>
    <property type="project" value="TreeGrafter"/>
</dbReference>
<evidence type="ECO:0000313" key="5">
    <source>
        <dbReference type="EMBL" id="SNS56885.1"/>
    </source>
</evidence>
<dbReference type="PANTHER" id="PTHR47894">
    <property type="entry name" value="HTH-TYPE TRANSCRIPTIONAL REGULATOR GADX"/>
    <property type="match status" value="1"/>
</dbReference>
<evidence type="ECO:0000256" key="2">
    <source>
        <dbReference type="ARBA" id="ARBA00023125"/>
    </source>
</evidence>
<dbReference type="AlphaFoldDB" id="A0A239FJB7"/>
<gene>
    <name evidence="5" type="ORF">SAMN05421757_102697</name>
</gene>
<organism evidence="5 6">
    <name type="scientific">Tropicimonas sediminicola</name>
    <dbReference type="NCBI Taxonomy" id="1031541"/>
    <lineage>
        <taxon>Bacteria</taxon>
        <taxon>Pseudomonadati</taxon>
        <taxon>Pseudomonadota</taxon>
        <taxon>Alphaproteobacteria</taxon>
        <taxon>Rhodobacterales</taxon>
        <taxon>Roseobacteraceae</taxon>
        <taxon>Tropicimonas</taxon>
    </lineage>
</organism>
<dbReference type="PRINTS" id="PR00032">
    <property type="entry name" value="HTHARAC"/>
</dbReference>
<name>A0A239FJB7_9RHOB</name>
<dbReference type="Gene3D" id="1.10.10.60">
    <property type="entry name" value="Homeodomain-like"/>
    <property type="match status" value="1"/>
</dbReference>
<dbReference type="InterPro" id="IPR032687">
    <property type="entry name" value="AraC-type_N"/>
</dbReference>
<dbReference type="PROSITE" id="PS00041">
    <property type="entry name" value="HTH_ARAC_FAMILY_1"/>
    <property type="match status" value="1"/>
</dbReference>
<dbReference type="Proteomes" id="UP000198426">
    <property type="component" value="Unassembled WGS sequence"/>
</dbReference>
<dbReference type="GO" id="GO:0000976">
    <property type="term" value="F:transcription cis-regulatory region binding"/>
    <property type="evidence" value="ECO:0007669"/>
    <property type="project" value="TreeGrafter"/>
</dbReference>
<dbReference type="GO" id="GO:0003700">
    <property type="term" value="F:DNA-binding transcription factor activity"/>
    <property type="evidence" value="ECO:0007669"/>
    <property type="project" value="InterPro"/>
</dbReference>
<sequence length="347" mass="37581">MKLPDADFLPGSPVARASALVQLNTISPLLGYLKARSYDVDQLMEAHGLTLEAAKDPSRLVQAEVIYGLVESLARAIGDPWLGVHVGEHLDLEAWPITQDALKGGETLGQILTGLVLSTVKFTASARHRLEIGPVQSSYCVERTFRPRQVPLQNIGFTFATFLRILDLLDDTRATGDVVLETPSALALPPGYRGLDIRETGSPVQVIRFPSKLLRSRAVNRLARTPATEALLERPSLTRAIAAVAPEILNRHEDNLQQAVAEAIGLAPAELEAGLSVLGTSLASELRRARLALACDALETTDTPIADIAAQLGFSAAANFSRFFKSNTGETPRAYRQRLRRVPTGKR</sequence>
<dbReference type="InterPro" id="IPR018060">
    <property type="entry name" value="HTH_AraC"/>
</dbReference>
<evidence type="ECO:0000256" key="1">
    <source>
        <dbReference type="ARBA" id="ARBA00023015"/>
    </source>
</evidence>
<dbReference type="RefSeq" id="WP_176442802.1">
    <property type="nucleotide sequence ID" value="NZ_FZOY01000002.1"/>
</dbReference>
<dbReference type="SMART" id="SM00342">
    <property type="entry name" value="HTH_ARAC"/>
    <property type="match status" value="1"/>
</dbReference>
<evidence type="ECO:0000313" key="6">
    <source>
        <dbReference type="Proteomes" id="UP000198426"/>
    </source>
</evidence>
<protein>
    <submittedName>
        <fullName evidence="5">AraC-type DNA-binding protein</fullName>
    </submittedName>
</protein>
<dbReference type="EMBL" id="FZOY01000002">
    <property type="protein sequence ID" value="SNS56885.1"/>
    <property type="molecule type" value="Genomic_DNA"/>
</dbReference>
<dbReference type="SUPFAM" id="SSF46689">
    <property type="entry name" value="Homeodomain-like"/>
    <property type="match status" value="1"/>
</dbReference>
<accession>A0A239FJB7</accession>
<dbReference type="Pfam" id="PF12833">
    <property type="entry name" value="HTH_18"/>
    <property type="match status" value="1"/>
</dbReference>
<dbReference type="InterPro" id="IPR009057">
    <property type="entry name" value="Homeodomain-like_sf"/>
</dbReference>
<feature type="domain" description="HTH araC/xylS-type" evidence="4">
    <location>
        <begin position="260"/>
        <end position="338"/>
    </location>
</feature>
<keyword evidence="2 5" id="KW-0238">DNA-binding</keyword>
<dbReference type="PANTHER" id="PTHR47894:SF1">
    <property type="entry name" value="HTH-TYPE TRANSCRIPTIONAL REGULATOR VQSM"/>
    <property type="match status" value="1"/>
</dbReference>
<dbReference type="InterPro" id="IPR020449">
    <property type="entry name" value="Tscrpt_reg_AraC-type_HTH"/>
</dbReference>
<dbReference type="InterPro" id="IPR018062">
    <property type="entry name" value="HTH_AraC-typ_CS"/>
</dbReference>
<dbReference type="Pfam" id="PF12625">
    <property type="entry name" value="Arabinose_bd"/>
    <property type="match status" value="1"/>
</dbReference>
<reference evidence="5 6" key="1">
    <citation type="submission" date="2017-06" db="EMBL/GenBank/DDBJ databases">
        <authorList>
            <person name="Kim H.J."/>
            <person name="Triplett B.A."/>
        </authorList>
    </citation>
    <scope>NUCLEOTIDE SEQUENCE [LARGE SCALE GENOMIC DNA]</scope>
    <source>
        <strain evidence="5 6">DSM 29339</strain>
    </source>
</reference>
<proteinExistence type="predicted"/>
<evidence type="ECO:0000256" key="3">
    <source>
        <dbReference type="ARBA" id="ARBA00023163"/>
    </source>
</evidence>